<name>A0A0C3B9U0_SERVB</name>
<evidence type="ECO:0000259" key="11">
    <source>
        <dbReference type="PROSITE" id="PS50897"/>
    </source>
</evidence>
<keyword evidence="5" id="KW-0862">Zinc</keyword>
<dbReference type="Pfam" id="PF13445">
    <property type="entry name" value="zf-RING_UBOX"/>
    <property type="match status" value="1"/>
</dbReference>
<accession>A0A0C3B9U0</accession>
<gene>
    <name evidence="13" type="ORF">M408DRAFT_307627</name>
</gene>
<dbReference type="InterPro" id="IPR027370">
    <property type="entry name" value="Znf-RING_euk"/>
</dbReference>
<dbReference type="InterPro" id="IPR037683">
    <property type="entry name" value="Rmd5_dRing"/>
</dbReference>
<evidence type="ECO:0000256" key="2">
    <source>
        <dbReference type="ARBA" id="ARBA00022490"/>
    </source>
</evidence>
<dbReference type="SMART" id="SM00668">
    <property type="entry name" value="CTLH"/>
    <property type="match status" value="1"/>
</dbReference>
<protein>
    <recommendedName>
        <fullName evidence="8">GID complex catalytic subunit 2</fullName>
    </recommendedName>
    <alternativeName>
        <fullName evidence="7">Glucose-induced degradation protein 2</fullName>
    </alternativeName>
</protein>
<feature type="region of interest" description="Disordered" evidence="10">
    <location>
        <begin position="1"/>
        <end position="27"/>
    </location>
</feature>
<comment type="similarity">
    <text evidence="6">Belongs to the RMD5/GID2 family.</text>
</comment>
<keyword evidence="14" id="KW-1185">Reference proteome</keyword>
<dbReference type="InterPro" id="IPR006595">
    <property type="entry name" value="CTLH_C"/>
</dbReference>
<dbReference type="Proteomes" id="UP000054097">
    <property type="component" value="Unassembled WGS sequence"/>
</dbReference>
<dbReference type="GO" id="GO:0061630">
    <property type="term" value="F:ubiquitin protein ligase activity"/>
    <property type="evidence" value="ECO:0007669"/>
    <property type="project" value="InterPro"/>
</dbReference>
<evidence type="ECO:0000256" key="6">
    <source>
        <dbReference type="ARBA" id="ARBA00061136"/>
    </source>
</evidence>
<evidence type="ECO:0000256" key="1">
    <source>
        <dbReference type="ARBA" id="ARBA00004496"/>
    </source>
</evidence>
<evidence type="ECO:0000313" key="13">
    <source>
        <dbReference type="EMBL" id="KIM28884.1"/>
    </source>
</evidence>
<dbReference type="SUPFAM" id="SSF57850">
    <property type="entry name" value="RING/U-box"/>
    <property type="match status" value="1"/>
</dbReference>
<dbReference type="InterPro" id="IPR013083">
    <property type="entry name" value="Znf_RING/FYVE/PHD"/>
</dbReference>
<reference evidence="13 14" key="1">
    <citation type="submission" date="2014-04" db="EMBL/GenBank/DDBJ databases">
        <authorList>
            <consortium name="DOE Joint Genome Institute"/>
            <person name="Kuo A."/>
            <person name="Zuccaro A."/>
            <person name="Kohler A."/>
            <person name="Nagy L.G."/>
            <person name="Floudas D."/>
            <person name="Copeland A."/>
            <person name="Barry K.W."/>
            <person name="Cichocki N."/>
            <person name="Veneault-Fourrey C."/>
            <person name="LaButti K."/>
            <person name="Lindquist E.A."/>
            <person name="Lipzen A."/>
            <person name="Lundell T."/>
            <person name="Morin E."/>
            <person name="Murat C."/>
            <person name="Sun H."/>
            <person name="Tunlid A."/>
            <person name="Henrissat B."/>
            <person name="Grigoriev I.V."/>
            <person name="Hibbett D.S."/>
            <person name="Martin F."/>
            <person name="Nordberg H.P."/>
            <person name="Cantor M.N."/>
            <person name="Hua S.X."/>
        </authorList>
    </citation>
    <scope>NUCLEOTIDE SEQUENCE [LARGE SCALE GENOMIC DNA]</scope>
    <source>
        <strain evidence="13 14">MAFF 305830</strain>
    </source>
</reference>
<feature type="domain" description="RING-Gid-type" evidence="12">
    <location>
        <begin position="350"/>
        <end position="392"/>
    </location>
</feature>
<dbReference type="PROSITE" id="PS51867">
    <property type="entry name" value="ZF_RING_GID"/>
    <property type="match status" value="1"/>
</dbReference>
<dbReference type="Gene3D" id="3.30.40.10">
    <property type="entry name" value="Zinc/RING finger domain, C3HC4 (zinc finger)"/>
    <property type="match status" value="1"/>
</dbReference>
<dbReference type="InterPro" id="IPR045098">
    <property type="entry name" value="Fyv10_fam"/>
</dbReference>
<dbReference type="HOGENOM" id="CLU_020227_4_0_1"/>
<dbReference type="PANTHER" id="PTHR12170">
    <property type="entry name" value="MACROPHAGE ERYTHROBLAST ATTACHER-RELATED"/>
    <property type="match status" value="1"/>
</dbReference>
<evidence type="ECO:0000256" key="7">
    <source>
        <dbReference type="ARBA" id="ARBA00075398"/>
    </source>
</evidence>
<feature type="zinc finger region" description="RING-Gid-type" evidence="9">
    <location>
        <begin position="350"/>
        <end position="392"/>
    </location>
</feature>
<keyword evidence="4 9" id="KW-0863">Zinc-finger</keyword>
<evidence type="ECO:0000256" key="8">
    <source>
        <dbReference type="ARBA" id="ARBA00080744"/>
    </source>
</evidence>
<dbReference type="OrthoDB" id="1933281at2759"/>
<organism evidence="13 14">
    <name type="scientific">Serendipita vermifera MAFF 305830</name>
    <dbReference type="NCBI Taxonomy" id="933852"/>
    <lineage>
        <taxon>Eukaryota</taxon>
        <taxon>Fungi</taxon>
        <taxon>Dikarya</taxon>
        <taxon>Basidiomycota</taxon>
        <taxon>Agaricomycotina</taxon>
        <taxon>Agaricomycetes</taxon>
        <taxon>Sebacinales</taxon>
        <taxon>Serendipitaceae</taxon>
        <taxon>Serendipita</taxon>
    </lineage>
</organism>
<evidence type="ECO:0000256" key="4">
    <source>
        <dbReference type="ARBA" id="ARBA00022771"/>
    </source>
</evidence>
<dbReference type="GO" id="GO:0005634">
    <property type="term" value="C:nucleus"/>
    <property type="evidence" value="ECO:0007669"/>
    <property type="project" value="TreeGrafter"/>
</dbReference>
<proteinExistence type="inferred from homology"/>
<dbReference type="GO" id="GO:0005737">
    <property type="term" value="C:cytoplasm"/>
    <property type="evidence" value="ECO:0007669"/>
    <property type="project" value="UniProtKB-SubCell"/>
</dbReference>
<dbReference type="InterPro" id="IPR006594">
    <property type="entry name" value="LisH"/>
</dbReference>
<dbReference type="PROSITE" id="PS50897">
    <property type="entry name" value="CTLH"/>
    <property type="match status" value="1"/>
</dbReference>
<feature type="domain" description="CTLH" evidence="11">
    <location>
        <begin position="149"/>
        <end position="206"/>
    </location>
</feature>
<dbReference type="AlphaFoldDB" id="A0A0C3B9U0"/>
<dbReference type="CDD" id="cd16652">
    <property type="entry name" value="dRING_Rmd5p-like"/>
    <property type="match status" value="1"/>
</dbReference>
<dbReference type="GO" id="GO:0034657">
    <property type="term" value="C:GID complex"/>
    <property type="evidence" value="ECO:0007669"/>
    <property type="project" value="TreeGrafter"/>
</dbReference>
<dbReference type="InterPro" id="IPR044063">
    <property type="entry name" value="ZF_RING_GID"/>
</dbReference>
<dbReference type="InterPro" id="IPR024964">
    <property type="entry name" value="CTLH/CRA"/>
</dbReference>
<dbReference type="PROSITE" id="PS50896">
    <property type="entry name" value="LISH"/>
    <property type="match status" value="1"/>
</dbReference>
<dbReference type="Pfam" id="PF10607">
    <property type="entry name" value="CTLH"/>
    <property type="match status" value="1"/>
</dbReference>
<dbReference type="EMBL" id="KN824291">
    <property type="protein sequence ID" value="KIM28884.1"/>
    <property type="molecule type" value="Genomic_DNA"/>
</dbReference>
<evidence type="ECO:0000256" key="3">
    <source>
        <dbReference type="ARBA" id="ARBA00022723"/>
    </source>
</evidence>
<evidence type="ECO:0000256" key="10">
    <source>
        <dbReference type="SAM" id="MobiDB-lite"/>
    </source>
</evidence>
<evidence type="ECO:0000256" key="9">
    <source>
        <dbReference type="PROSITE-ProRule" id="PRU01215"/>
    </source>
</evidence>
<dbReference type="FunFam" id="3.30.40.10:FF:000143">
    <property type="entry name" value="Regulator of gluconeogenesis Rmd5"/>
    <property type="match status" value="1"/>
</dbReference>
<evidence type="ECO:0000259" key="12">
    <source>
        <dbReference type="PROSITE" id="PS51867"/>
    </source>
</evidence>
<keyword evidence="3" id="KW-0479">Metal-binding</keyword>
<reference evidence="14" key="2">
    <citation type="submission" date="2015-01" db="EMBL/GenBank/DDBJ databases">
        <title>Evolutionary Origins and Diversification of the Mycorrhizal Mutualists.</title>
        <authorList>
            <consortium name="DOE Joint Genome Institute"/>
            <consortium name="Mycorrhizal Genomics Consortium"/>
            <person name="Kohler A."/>
            <person name="Kuo A."/>
            <person name="Nagy L.G."/>
            <person name="Floudas D."/>
            <person name="Copeland A."/>
            <person name="Barry K.W."/>
            <person name="Cichocki N."/>
            <person name="Veneault-Fourrey C."/>
            <person name="LaButti K."/>
            <person name="Lindquist E.A."/>
            <person name="Lipzen A."/>
            <person name="Lundell T."/>
            <person name="Morin E."/>
            <person name="Murat C."/>
            <person name="Riley R."/>
            <person name="Ohm R."/>
            <person name="Sun H."/>
            <person name="Tunlid A."/>
            <person name="Henrissat B."/>
            <person name="Grigoriev I.V."/>
            <person name="Hibbett D.S."/>
            <person name="Martin F."/>
        </authorList>
    </citation>
    <scope>NUCLEOTIDE SEQUENCE [LARGE SCALE GENOMIC DNA]</scope>
    <source>
        <strain evidence="14">MAFF 305830</strain>
    </source>
</reference>
<dbReference type="STRING" id="933852.A0A0C3B9U0"/>
<evidence type="ECO:0000256" key="5">
    <source>
        <dbReference type="ARBA" id="ARBA00022833"/>
    </source>
</evidence>
<dbReference type="GO" id="GO:0043161">
    <property type="term" value="P:proteasome-mediated ubiquitin-dependent protein catabolic process"/>
    <property type="evidence" value="ECO:0007669"/>
    <property type="project" value="InterPro"/>
</dbReference>
<dbReference type="PANTHER" id="PTHR12170:SF3">
    <property type="entry name" value="GH10162P"/>
    <property type="match status" value="1"/>
</dbReference>
<evidence type="ECO:0000313" key="14">
    <source>
        <dbReference type="Proteomes" id="UP000054097"/>
    </source>
</evidence>
<comment type="subcellular location">
    <subcellularLocation>
        <location evidence="1">Cytoplasm</location>
    </subcellularLocation>
</comment>
<dbReference type="GO" id="GO:0008270">
    <property type="term" value="F:zinc ion binding"/>
    <property type="evidence" value="ECO:0007669"/>
    <property type="project" value="UniProtKB-KW"/>
</dbReference>
<keyword evidence="2" id="KW-0963">Cytoplasm</keyword>
<sequence length="406" mass="45329">MESELQKYEQLANPDGSTELKSKAPSISSTLAELKQQLEQSRQQFLLQPDAPVSQQTFQKITGKIEAAKAKIDERLKETHASGTKIAKLVDKKNPTALPDYPPMFYSPEPATALRRTVAQHFVRTGALKAARVFAKESGEEISPSETAKFEELQTVIEALRNQNIDPALAWVDANRSFLDGRQSSLEYLLHRSKYLRLLANSLGPTDHRVIAYAHKHLLPLQSRHPREIPRLLTAILYGEALTSSSSTSGSGSDEHASPYPDYTSPLVHTCLENAFAREYCARRQMSKDAPLKVVGNIGGGVALPRIEKGRKIMKDRKGDWSNTEEIPVRFSAVEIPLPPENYYHSIFTCPVSKEQATESNPPMMLQCGHVVARESLQKLTKAHTRVKCPYCPKESNPREAIQLHL</sequence>